<evidence type="ECO:0000313" key="2">
    <source>
        <dbReference type="Proteomes" id="UP000198348"/>
    </source>
</evidence>
<proteinExistence type="predicted"/>
<feature type="non-terminal residue" evidence="1">
    <location>
        <position position="54"/>
    </location>
</feature>
<name>A0A239ASL2_9PSEU</name>
<protein>
    <submittedName>
        <fullName evidence="1">Uncharacterized protein</fullName>
    </submittedName>
</protein>
<dbReference type="AlphaFoldDB" id="A0A239ASL2"/>
<organism evidence="1 2">
    <name type="scientific">Haloechinothrix alba</name>
    <dbReference type="NCBI Taxonomy" id="664784"/>
    <lineage>
        <taxon>Bacteria</taxon>
        <taxon>Bacillati</taxon>
        <taxon>Actinomycetota</taxon>
        <taxon>Actinomycetes</taxon>
        <taxon>Pseudonocardiales</taxon>
        <taxon>Pseudonocardiaceae</taxon>
        <taxon>Haloechinothrix</taxon>
    </lineage>
</organism>
<dbReference type="Proteomes" id="UP000198348">
    <property type="component" value="Unassembled WGS sequence"/>
</dbReference>
<evidence type="ECO:0000313" key="1">
    <source>
        <dbReference type="EMBL" id="SNR98617.1"/>
    </source>
</evidence>
<dbReference type="EMBL" id="FZNW01000057">
    <property type="protein sequence ID" value="SNR98617.1"/>
    <property type="molecule type" value="Genomic_DNA"/>
</dbReference>
<sequence>MRFARPKAGVALGRGLGALGRWVRRVRLPRVRVGVLWGWLRRVRVSGRGLAAVA</sequence>
<gene>
    <name evidence="1" type="ORF">SAMN06265360_1573</name>
</gene>
<keyword evidence="2" id="KW-1185">Reference proteome</keyword>
<reference evidence="1 2" key="1">
    <citation type="submission" date="2017-06" db="EMBL/GenBank/DDBJ databases">
        <authorList>
            <person name="Kim H.J."/>
            <person name="Triplett B.A."/>
        </authorList>
    </citation>
    <scope>NUCLEOTIDE SEQUENCE [LARGE SCALE GENOMIC DNA]</scope>
    <source>
        <strain evidence="1 2">DSM 45207</strain>
    </source>
</reference>
<accession>A0A239ASL2</accession>